<dbReference type="GO" id="GO:0004553">
    <property type="term" value="F:hydrolase activity, hydrolyzing O-glycosyl compounds"/>
    <property type="evidence" value="ECO:0007669"/>
    <property type="project" value="TreeGrafter"/>
</dbReference>
<dbReference type="Pfam" id="PF00723">
    <property type="entry name" value="Glyco_hydro_15"/>
    <property type="match status" value="1"/>
</dbReference>
<evidence type="ECO:0000313" key="3">
    <source>
        <dbReference type="EMBL" id="SDN86702.1"/>
    </source>
</evidence>
<name>A0A1H0EWE8_9ACTN</name>
<dbReference type="OrthoDB" id="3902805at2"/>
<dbReference type="AlphaFoldDB" id="A0A1H0EWE8"/>
<dbReference type="SUPFAM" id="SSF48208">
    <property type="entry name" value="Six-hairpin glycosidases"/>
    <property type="match status" value="1"/>
</dbReference>
<evidence type="ECO:0000259" key="2">
    <source>
        <dbReference type="Pfam" id="PF19291"/>
    </source>
</evidence>
<dbReference type="InterPro" id="IPR011613">
    <property type="entry name" value="GH15-like"/>
</dbReference>
<proteinExistence type="predicted"/>
<dbReference type="STRING" id="1052260.SAMN05660199_00884"/>
<dbReference type="Proteomes" id="UP000199088">
    <property type="component" value="Unassembled WGS sequence"/>
</dbReference>
<accession>A0A1H0EWE8</accession>
<dbReference type="InterPro" id="IPR045582">
    <property type="entry name" value="Trehalase-like_N"/>
</dbReference>
<reference evidence="4" key="1">
    <citation type="submission" date="2016-10" db="EMBL/GenBank/DDBJ databases">
        <authorList>
            <person name="Varghese N."/>
            <person name="Submissions S."/>
        </authorList>
    </citation>
    <scope>NUCLEOTIDE SEQUENCE [LARGE SCALE GENOMIC DNA]</scope>
    <source>
        <strain evidence="4">DSM 45843</strain>
    </source>
</reference>
<dbReference type="Pfam" id="PF19291">
    <property type="entry name" value="TREH_N"/>
    <property type="match status" value="1"/>
</dbReference>
<organism evidence="3 4">
    <name type="scientific">Klenkia soli</name>
    <dbReference type="NCBI Taxonomy" id="1052260"/>
    <lineage>
        <taxon>Bacteria</taxon>
        <taxon>Bacillati</taxon>
        <taxon>Actinomycetota</taxon>
        <taxon>Actinomycetes</taxon>
        <taxon>Geodermatophilales</taxon>
        <taxon>Geodermatophilaceae</taxon>
        <taxon>Klenkia</taxon>
    </lineage>
</organism>
<keyword evidence="4" id="KW-1185">Reference proteome</keyword>
<evidence type="ECO:0000313" key="4">
    <source>
        <dbReference type="Proteomes" id="UP000199088"/>
    </source>
</evidence>
<dbReference type="InterPro" id="IPR008928">
    <property type="entry name" value="6-hairpin_glycosidase_sf"/>
</dbReference>
<gene>
    <name evidence="3" type="ORF">SAMN05660199_00884</name>
</gene>
<dbReference type="EMBL" id="FNIR01000002">
    <property type="protein sequence ID" value="SDN86702.1"/>
    <property type="molecule type" value="Genomic_DNA"/>
</dbReference>
<protein>
    <submittedName>
        <fullName evidence="3">Glucoamylase (Glucan-1,4-alpha-glucosidase), GH15 family</fullName>
    </submittedName>
</protein>
<dbReference type="Gene3D" id="1.50.10.10">
    <property type="match status" value="1"/>
</dbReference>
<sequence>MPTRPLTRDRGQLPIEDHGLIGDGATCALVARDGSIPWLCLPDFDSPPFLAGLLDHERGGSFDLALTGLETADQRYLDDTGVLLTELHGPDGVVEVTDCLTLRAGADLTELVPAGRSELLRLARVVTGAAELTVRLRPRDDVQVRQEGGGWALSWPAQPDLRLTVWSSHPLAVADDGSLGGTVTLRAGDPLTVALHWSGNTRLQDRQDPAALVHQTATAWRAWAGRIRYEGPQRRLVRRSAITLKLLDHAATGAIMAAATSSLPEEVGGVRNWDYRYTWVRDAAFSVYALRRIGLTTEADSFLAWTLTNAERDGGPKIMYALDGGQPPEEWEDPALRGWRDSGPVRWGNGAAGQTQHDVYGELMDVAHQWTTDGGQVDEHLWTALTALAEQAIEQWRTPDQGIWEIRGAGRPFTYSVAMCQVAVDRALRIAERCGLDHPRERWTEAAREMRAAVLERSWDGERGTFTEHLAEDGQANDGGLDGSLLALPLRGVVPFDDPRMVATVEKVTEHLDAGDGLLYRYLHSESDDGLPGQEGAFLLCSFWLVDNLTGQGRLDEAEALYDSLCARATPLGLLSEEIDPRDGSFLGNFPQAFSHLGVIASGWKIARARRAEAGRS</sequence>
<dbReference type="InterPro" id="IPR012341">
    <property type="entry name" value="6hp_glycosidase-like_sf"/>
</dbReference>
<dbReference type="GO" id="GO:0005975">
    <property type="term" value="P:carbohydrate metabolic process"/>
    <property type="evidence" value="ECO:0007669"/>
    <property type="project" value="InterPro"/>
</dbReference>
<evidence type="ECO:0000259" key="1">
    <source>
        <dbReference type="Pfam" id="PF00723"/>
    </source>
</evidence>
<feature type="domain" description="Trehalase-like N-terminal" evidence="2">
    <location>
        <begin position="13"/>
        <end position="141"/>
    </location>
</feature>
<feature type="domain" description="GH15-like" evidence="1">
    <location>
        <begin position="232"/>
        <end position="602"/>
    </location>
</feature>
<dbReference type="PANTHER" id="PTHR31616:SF0">
    <property type="entry name" value="GLUCAN 1,4-ALPHA-GLUCOSIDASE"/>
    <property type="match status" value="1"/>
</dbReference>
<dbReference type="RefSeq" id="WP_091240324.1">
    <property type="nucleotide sequence ID" value="NZ_FNIR01000002.1"/>
</dbReference>
<dbReference type="PANTHER" id="PTHR31616">
    <property type="entry name" value="TREHALASE"/>
    <property type="match status" value="1"/>
</dbReference>